<gene>
    <name evidence="1" type="ORF">OUZ56_015925</name>
</gene>
<dbReference type="EMBL" id="JAOYFB010000038">
    <property type="protein sequence ID" value="KAK4026901.1"/>
    <property type="molecule type" value="Genomic_DNA"/>
</dbReference>
<dbReference type="Proteomes" id="UP001234178">
    <property type="component" value="Unassembled WGS sequence"/>
</dbReference>
<evidence type="ECO:0000313" key="1">
    <source>
        <dbReference type="EMBL" id="KAK4026901.1"/>
    </source>
</evidence>
<organism evidence="1 2">
    <name type="scientific">Daphnia magna</name>
    <dbReference type="NCBI Taxonomy" id="35525"/>
    <lineage>
        <taxon>Eukaryota</taxon>
        <taxon>Metazoa</taxon>
        <taxon>Ecdysozoa</taxon>
        <taxon>Arthropoda</taxon>
        <taxon>Crustacea</taxon>
        <taxon>Branchiopoda</taxon>
        <taxon>Diplostraca</taxon>
        <taxon>Cladocera</taxon>
        <taxon>Anomopoda</taxon>
        <taxon>Daphniidae</taxon>
        <taxon>Daphnia</taxon>
    </lineage>
</organism>
<sequence length="153" mass="17579">MTSSSVKYQRCFLQDDSAAMFHSMAFLRSRLASCAPTVDLQFIGGMCQYREDGESQKIVADAALSSCKKHLWYLTEELVILAIFDGRNAHFWRTMMINKLKKIPRPTSFVSAKPKMPQFENTIPTLIDLIGQRSWLIFHLLRCTSKRNRVDAI</sequence>
<evidence type="ECO:0000313" key="2">
    <source>
        <dbReference type="Proteomes" id="UP001234178"/>
    </source>
</evidence>
<name>A0ABR0AP53_9CRUS</name>
<proteinExistence type="predicted"/>
<protein>
    <submittedName>
        <fullName evidence="1">Uncharacterized protein</fullName>
    </submittedName>
</protein>
<comment type="caution">
    <text evidence="1">The sequence shown here is derived from an EMBL/GenBank/DDBJ whole genome shotgun (WGS) entry which is preliminary data.</text>
</comment>
<keyword evidence="2" id="KW-1185">Reference proteome</keyword>
<accession>A0ABR0AP53</accession>
<reference evidence="1 2" key="1">
    <citation type="journal article" date="2023" name="Nucleic Acids Res.">
        <title>The hologenome of Daphnia magna reveals possible DNA methylation and microbiome-mediated evolution of the host genome.</title>
        <authorList>
            <person name="Chaturvedi A."/>
            <person name="Li X."/>
            <person name="Dhandapani V."/>
            <person name="Marshall H."/>
            <person name="Kissane S."/>
            <person name="Cuenca-Cambronero M."/>
            <person name="Asole G."/>
            <person name="Calvet F."/>
            <person name="Ruiz-Romero M."/>
            <person name="Marangio P."/>
            <person name="Guigo R."/>
            <person name="Rago D."/>
            <person name="Mirbahai L."/>
            <person name="Eastwood N."/>
            <person name="Colbourne J.K."/>
            <person name="Zhou J."/>
            <person name="Mallon E."/>
            <person name="Orsini L."/>
        </authorList>
    </citation>
    <scope>NUCLEOTIDE SEQUENCE [LARGE SCALE GENOMIC DNA]</scope>
    <source>
        <strain evidence="1">LRV0_1</strain>
    </source>
</reference>